<protein>
    <submittedName>
        <fullName evidence="2">Uncharacterized protein</fullName>
    </submittedName>
</protein>
<gene>
    <name evidence="2" type="ORF">Forpe1208_v016184</name>
</gene>
<evidence type="ECO:0000313" key="2">
    <source>
        <dbReference type="EMBL" id="KAG7403731.1"/>
    </source>
</evidence>
<proteinExistence type="predicted"/>
<evidence type="ECO:0000313" key="3">
    <source>
        <dbReference type="Proteomes" id="UP000694050"/>
    </source>
</evidence>
<evidence type="ECO:0000256" key="1">
    <source>
        <dbReference type="SAM" id="MobiDB-lite"/>
    </source>
</evidence>
<sequence>MFLSQPGDRPSEARGHLTEPDDTPTNNADDLSWCQLNFIAQSFSILIATEEQPSDLGCFMRDLEDRGPQGFLDYIRGRLHKHTNTSSRQDSGDNYEENLTEELKWFKDILTWKNNRTSPVAFTDDKSCDVKDTTLFHRFEVMRQPDVDWRGIPPGDIEIALVLILSYLLGERGEYPELSSGNAIRRALLTTLDKCQNEGRILEETNPSTHRIPPFNVSHAARMKIGPGLTHLLPPPPPPLLPQPHMASKQNISKASVTFQHSWNIENSMCKSSGSFQFRLPSLPEESWFKVAMIFLLILHSFKLYN</sequence>
<organism evidence="2 3">
    <name type="scientific">Fusarium oxysporum f. sp. rapae</name>
    <dbReference type="NCBI Taxonomy" id="485398"/>
    <lineage>
        <taxon>Eukaryota</taxon>
        <taxon>Fungi</taxon>
        <taxon>Dikarya</taxon>
        <taxon>Ascomycota</taxon>
        <taxon>Pezizomycotina</taxon>
        <taxon>Sordariomycetes</taxon>
        <taxon>Hypocreomycetidae</taxon>
        <taxon>Hypocreales</taxon>
        <taxon>Nectriaceae</taxon>
        <taxon>Fusarium</taxon>
        <taxon>Fusarium oxysporum species complex</taxon>
    </lineage>
</organism>
<name>A0A8J5TXG5_FUSOX</name>
<comment type="caution">
    <text evidence="2">The sequence shown here is derived from an EMBL/GenBank/DDBJ whole genome shotgun (WGS) entry which is preliminary data.</text>
</comment>
<feature type="compositionally biased region" description="Basic and acidic residues" evidence="1">
    <location>
        <begin position="9"/>
        <end position="19"/>
    </location>
</feature>
<dbReference type="EMBL" id="JAELUQ010000014">
    <property type="protein sequence ID" value="KAG7403731.1"/>
    <property type="molecule type" value="Genomic_DNA"/>
</dbReference>
<dbReference type="Proteomes" id="UP000694050">
    <property type="component" value="Unassembled WGS sequence"/>
</dbReference>
<feature type="region of interest" description="Disordered" evidence="1">
    <location>
        <begin position="1"/>
        <end position="26"/>
    </location>
</feature>
<reference evidence="2" key="1">
    <citation type="submission" date="2021-04" db="EMBL/GenBank/DDBJ databases">
        <title>First draft genome resource for Brassicaceae pathogens Fusarium oxysporum f. sp. raphani and Fusarium oxysporum f. sp. rapae.</title>
        <authorList>
            <person name="Asai S."/>
        </authorList>
    </citation>
    <scope>NUCLEOTIDE SEQUENCE</scope>
    <source>
        <strain evidence="2">Tf1208</strain>
    </source>
</reference>
<accession>A0A8J5TXG5</accession>
<dbReference type="AlphaFoldDB" id="A0A8J5TXG5"/>